<evidence type="ECO:0000313" key="3">
    <source>
        <dbReference type="EMBL" id="QJA85740.1"/>
    </source>
</evidence>
<dbReference type="Gene3D" id="3.90.320.10">
    <property type="match status" value="1"/>
</dbReference>
<reference evidence="1" key="1">
    <citation type="submission" date="2020-03" db="EMBL/GenBank/DDBJ databases">
        <title>The deep terrestrial virosphere.</title>
        <authorList>
            <person name="Holmfeldt K."/>
            <person name="Nilsson E."/>
            <person name="Simone D."/>
            <person name="Lopez-Fernandez M."/>
            <person name="Wu X."/>
            <person name="de Brujin I."/>
            <person name="Lundin D."/>
            <person name="Andersson A."/>
            <person name="Bertilsson S."/>
            <person name="Dopson M."/>
        </authorList>
    </citation>
    <scope>NUCLEOTIDE SEQUENCE</scope>
    <source>
        <strain evidence="4">MM171B01347</strain>
        <strain evidence="2">MM415A01555</strain>
        <strain evidence="3">MM415B02179</strain>
        <strain evidence="1">TM448A02382</strain>
    </source>
</reference>
<sequence length="380" mass="41751">MAKTEKLKFSPSSSKRWMNCPGALRLCLQFPSPESSEYAMEGTAAHELASNCLANNQDAHEWVGEPIEVEDRIFPVTEEMAENVQVYLDAVRTDMLEEGISSQELSVEKKFTVKGLPVAGTNDASFSAPIGALYVYDLKYGKGMYVEVENNPQLKIYALGAWEEAGGVNDIIHIKIAQPRYAQADPVRSQTLTREELIDFKAELELAVKACKNPKAKCCPGEWCKWCPAFGLCPAVSEKAVAVAMPSLDITFPEPSQMTPENISKVMELSGLISEWAKAVHGYAEKTAIDTGVVYPGYKLIQKKGRRAWVDEIAVENEFEHEFGEVIYDKKVKSPAQLEKIVGKDRVGKLTAVPDGKIALVSEGAKGEPVGGNNVFNVIE</sequence>
<accession>A0A6H1ZXJ4</accession>
<dbReference type="InterPro" id="IPR021229">
    <property type="entry name" value="DUF2800"/>
</dbReference>
<dbReference type="EMBL" id="MT142212">
    <property type="protein sequence ID" value="QJA76229.1"/>
    <property type="molecule type" value="Genomic_DNA"/>
</dbReference>
<proteinExistence type="predicted"/>
<gene>
    <name evidence="4" type="ORF">MM171B01347_0009</name>
    <name evidence="2" type="ORF">MM415A01555_0011</name>
    <name evidence="3" type="ORF">MM415B02179_0009</name>
    <name evidence="1" type="ORF">TM448A02382_0009</name>
</gene>
<evidence type="ECO:0000313" key="2">
    <source>
        <dbReference type="EMBL" id="QJA76229.1"/>
    </source>
</evidence>
<protein>
    <recommendedName>
        <fullName evidence="5">PD-(D/E)XK nuclease superfamily protein</fullName>
    </recommendedName>
</protein>
<dbReference type="AlphaFoldDB" id="A0A6H1ZXJ4"/>
<organism evidence="1">
    <name type="scientific">viral metagenome</name>
    <dbReference type="NCBI Taxonomy" id="1070528"/>
    <lineage>
        <taxon>unclassified sequences</taxon>
        <taxon>metagenomes</taxon>
        <taxon>organismal metagenomes</taxon>
    </lineage>
</organism>
<evidence type="ECO:0000313" key="1">
    <source>
        <dbReference type="EMBL" id="QJA51930.1"/>
    </source>
</evidence>
<evidence type="ECO:0008006" key="5">
    <source>
        <dbReference type="Google" id="ProtNLM"/>
    </source>
</evidence>
<dbReference type="EMBL" id="MT143779">
    <property type="protein sequence ID" value="QJB02387.1"/>
    <property type="molecule type" value="Genomic_DNA"/>
</dbReference>
<evidence type="ECO:0000313" key="4">
    <source>
        <dbReference type="EMBL" id="QJB02387.1"/>
    </source>
</evidence>
<dbReference type="Pfam" id="PF10926">
    <property type="entry name" value="DUF2800"/>
    <property type="match status" value="1"/>
</dbReference>
<dbReference type="EMBL" id="MT142592">
    <property type="protein sequence ID" value="QJA85740.1"/>
    <property type="molecule type" value="Genomic_DNA"/>
</dbReference>
<dbReference type="InterPro" id="IPR011604">
    <property type="entry name" value="PDDEXK-like_dom_sf"/>
</dbReference>
<dbReference type="EMBL" id="MT144299">
    <property type="protein sequence ID" value="QJA51930.1"/>
    <property type="molecule type" value="Genomic_DNA"/>
</dbReference>
<name>A0A6H1ZXJ4_9ZZZZ</name>